<keyword evidence="8" id="KW-1185">Reference proteome</keyword>
<keyword evidence="3 6" id="KW-0812">Transmembrane</keyword>
<dbReference type="PANTHER" id="PTHR33596">
    <property type="entry name" value="COLD-REGULATED 413 PLASMA MEMBRANE PROTEIN 2"/>
    <property type="match status" value="1"/>
</dbReference>
<evidence type="ECO:0000256" key="1">
    <source>
        <dbReference type="ARBA" id="ARBA00004141"/>
    </source>
</evidence>
<evidence type="ECO:0000256" key="5">
    <source>
        <dbReference type="ARBA" id="ARBA00023136"/>
    </source>
</evidence>
<evidence type="ECO:0000313" key="8">
    <source>
        <dbReference type="Proteomes" id="UP001279734"/>
    </source>
</evidence>
<evidence type="ECO:0000256" key="6">
    <source>
        <dbReference type="SAM" id="Phobius"/>
    </source>
</evidence>
<proteinExistence type="inferred from homology"/>
<evidence type="ECO:0000256" key="3">
    <source>
        <dbReference type="ARBA" id="ARBA00022692"/>
    </source>
</evidence>
<sequence>MQSICLSSPHTFSFGAKAFHSAVAKWQHGKPFFHASRSSLHNKLHFDPLRFSPVQERLMAKKGRRSGVVCYSAVFTPRNLQWISAVSTAILMLVKGTAINKSYLVPLFALQAPASVVSWIQGEYGAWSAFLALLVRLFFFIPGELELPLMALLLVIVAPLQATSLRGTQTGTIISLAIAGYVAFLHFSRAGSLQRAFDQGSIIATLAVIVITAVPLLLLV</sequence>
<feature type="transmembrane region" description="Helical" evidence="6">
    <location>
        <begin position="200"/>
        <end position="219"/>
    </location>
</feature>
<dbReference type="PANTHER" id="PTHR33596:SF17">
    <property type="entry name" value="COLD-REGULATED 413 INNER MEMBRANE PROTEIN 1, CHLOROPLASTIC-RELATED"/>
    <property type="match status" value="1"/>
</dbReference>
<comment type="caution">
    <text evidence="7">The sequence shown here is derived from an EMBL/GenBank/DDBJ whole genome shotgun (WGS) entry which is preliminary data.</text>
</comment>
<dbReference type="EMBL" id="BSYO01000032">
    <property type="protein sequence ID" value="GMH26838.1"/>
    <property type="molecule type" value="Genomic_DNA"/>
</dbReference>
<organism evidence="7 8">
    <name type="scientific">Nepenthes gracilis</name>
    <name type="common">Slender pitcher plant</name>
    <dbReference type="NCBI Taxonomy" id="150966"/>
    <lineage>
        <taxon>Eukaryota</taxon>
        <taxon>Viridiplantae</taxon>
        <taxon>Streptophyta</taxon>
        <taxon>Embryophyta</taxon>
        <taxon>Tracheophyta</taxon>
        <taxon>Spermatophyta</taxon>
        <taxon>Magnoliopsida</taxon>
        <taxon>eudicotyledons</taxon>
        <taxon>Gunneridae</taxon>
        <taxon>Pentapetalae</taxon>
        <taxon>Caryophyllales</taxon>
        <taxon>Nepenthaceae</taxon>
        <taxon>Nepenthes</taxon>
    </lineage>
</organism>
<dbReference type="Proteomes" id="UP001279734">
    <property type="component" value="Unassembled WGS sequence"/>
</dbReference>
<evidence type="ECO:0000313" key="7">
    <source>
        <dbReference type="EMBL" id="GMH26838.1"/>
    </source>
</evidence>
<dbReference type="AlphaFoldDB" id="A0AAD3TB76"/>
<evidence type="ECO:0000256" key="2">
    <source>
        <dbReference type="ARBA" id="ARBA00005852"/>
    </source>
</evidence>
<comment type="similarity">
    <text evidence="2">Belongs to the Cold-regulated 413 protein family.</text>
</comment>
<protein>
    <submittedName>
        <fullName evidence="7">Uncharacterized protein</fullName>
    </submittedName>
</protein>
<feature type="transmembrane region" description="Helical" evidence="6">
    <location>
        <begin position="147"/>
        <end position="165"/>
    </location>
</feature>
<dbReference type="Pfam" id="PF05562">
    <property type="entry name" value="WCOR413"/>
    <property type="match status" value="1"/>
</dbReference>
<keyword evidence="4 6" id="KW-1133">Transmembrane helix</keyword>
<dbReference type="GO" id="GO:0016020">
    <property type="term" value="C:membrane"/>
    <property type="evidence" value="ECO:0007669"/>
    <property type="project" value="UniProtKB-SubCell"/>
</dbReference>
<reference evidence="7" key="1">
    <citation type="submission" date="2023-05" db="EMBL/GenBank/DDBJ databases">
        <title>Nepenthes gracilis genome sequencing.</title>
        <authorList>
            <person name="Fukushima K."/>
        </authorList>
    </citation>
    <scope>NUCLEOTIDE SEQUENCE</scope>
    <source>
        <strain evidence="7">SING2019-196</strain>
    </source>
</reference>
<keyword evidence="5 6" id="KW-0472">Membrane</keyword>
<dbReference type="InterPro" id="IPR008892">
    <property type="entry name" value="COR413"/>
</dbReference>
<feature type="transmembrane region" description="Helical" evidence="6">
    <location>
        <begin position="172"/>
        <end position="188"/>
    </location>
</feature>
<accession>A0AAD3TB76</accession>
<comment type="subcellular location">
    <subcellularLocation>
        <location evidence="1">Membrane</location>
        <topology evidence="1">Multi-pass membrane protein</topology>
    </subcellularLocation>
</comment>
<gene>
    <name evidence="7" type="ORF">Nepgr_028681</name>
</gene>
<evidence type="ECO:0000256" key="4">
    <source>
        <dbReference type="ARBA" id="ARBA00022989"/>
    </source>
</evidence>
<name>A0AAD3TB76_NEPGR</name>